<reference evidence="1" key="1">
    <citation type="journal article" date="2015" name="Nature">
        <title>Complex archaea that bridge the gap between prokaryotes and eukaryotes.</title>
        <authorList>
            <person name="Spang A."/>
            <person name="Saw J.H."/>
            <person name="Jorgensen S.L."/>
            <person name="Zaremba-Niedzwiedzka K."/>
            <person name="Martijn J."/>
            <person name="Lind A.E."/>
            <person name="van Eijk R."/>
            <person name="Schleper C."/>
            <person name="Guy L."/>
            <person name="Ettema T.J."/>
        </authorList>
    </citation>
    <scope>NUCLEOTIDE SEQUENCE</scope>
</reference>
<evidence type="ECO:0000313" key="1">
    <source>
        <dbReference type="EMBL" id="KKM83740.1"/>
    </source>
</evidence>
<protein>
    <submittedName>
        <fullName evidence="1">Uncharacterized protein</fullName>
    </submittedName>
</protein>
<dbReference type="EMBL" id="LAZR01007670">
    <property type="protein sequence ID" value="KKM83740.1"/>
    <property type="molecule type" value="Genomic_DNA"/>
</dbReference>
<proteinExistence type="predicted"/>
<name>A0A0F9N4U9_9ZZZZ</name>
<comment type="caution">
    <text evidence="1">The sequence shown here is derived from an EMBL/GenBank/DDBJ whole genome shotgun (WGS) entry which is preliminary data.</text>
</comment>
<gene>
    <name evidence="1" type="ORF">LCGC14_1306400</name>
</gene>
<organism evidence="1">
    <name type="scientific">marine sediment metagenome</name>
    <dbReference type="NCBI Taxonomy" id="412755"/>
    <lineage>
        <taxon>unclassified sequences</taxon>
        <taxon>metagenomes</taxon>
        <taxon>ecological metagenomes</taxon>
    </lineage>
</organism>
<dbReference type="AlphaFoldDB" id="A0A0F9N4U9"/>
<sequence>MKWFNVTIRANASRLINKQIGALETIQSEFGVQAKDALDAVTLATTTFKQDYNMCNLEDLEITDILVEPHVEDGEELDGGFLRRRQAS</sequence>
<accession>A0A0F9N4U9</accession>